<evidence type="ECO:0000256" key="4">
    <source>
        <dbReference type="ARBA" id="ARBA00023125"/>
    </source>
</evidence>
<evidence type="ECO:0000256" key="1">
    <source>
        <dbReference type="ARBA" id="ARBA00022723"/>
    </source>
</evidence>
<dbReference type="PANTHER" id="PTHR31944">
    <property type="entry name" value="HEME-RESPONSIVE ZINC FINGER TRANSCRIPTION FACTOR HAP1"/>
    <property type="match status" value="1"/>
</dbReference>
<evidence type="ECO:0000256" key="7">
    <source>
        <dbReference type="SAM" id="MobiDB-lite"/>
    </source>
</evidence>
<protein>
    <recommendedName>
        <fullName evidence="8">Zn(2)-C6 fungal-type domain-containing protein</fullName>
    </recommendedName>
</protein>
<feature type="domain" description="Zn(2)-C6 fungal-type" evidence="8">
    <location>
        <begin position="26"/>
        <end position="58"/>
    </location>
</feature>
<dbReference type="OrthoDB" id="4236860at2759"/>
<keyword evidence="3" id="KW-0805">Transcription regulation</keyword>
<dbReference type="InterPro" id="IPR051430">
    <property type="entry name" value="Fungal_TF_Env_Response"/>
</dbReference>
<dbReference type="Proteomes" id="UP000566819">
    <property type="component" value="Unassembled WGS sequence"/>
</dbReference>
<keyword evidence="1" id="KW-0479">Metal-binding</keyword>
<dbReference type="Pfam" id="PF04082">
    <property type="entry name" value="Fungal_trans"/>
    <property type="match status" value="1"/>
</dbReference>
<proteinExistence type="predicted"/>
<comment type="caution">
    <text evidence="9">The sequence shown here is derived from an EMBL/GenBank/DDBJ whole genome shotgun (WGS) entry which is preliminary data.</text>
</comment>
<dbReference type="GO" id="GO:0000978">
    <property type="term" value="F:RNA polymerase II cis-regulatory region sequence-specific DNA binding"/>
    <property type="evidence" value="ECO:0007669"/>
    <property type="project" value="TreeGrafter"/>
</dbReference>
<dbReference type="GO" id="GO:0005634">
    <property type="term" value="C:nucleus"/>
    <property type="evidence" value="ECO:0007669"/>
    <property type="project" value="TreeGrafter"/>
</dbReference>
<dbReference type="Gene3D" id="4.10.240.10">
    <property type="entry name" value="Zn(2)-C6 fungal-type DNA-binding domain"/>
    <property type="match status" value="1"/>
</dbReference>
<keyword evidence="10" id="KW-1185">Reference proteome</keyword>
<dbReference type="CDD" id="cd12148">
    <property type="entry name" value="fungal_TF_MHR"/>
    <property type="match status" value="1"/>
</dbReference>
<dbReference type="PROSITE" id="PS00463">
    <property type="entry name" value="ZN2_CY6_FUNGAL_1"/>
    <property type="match status" value="1"/>
</dbReference>
<organism evidence="9 10">
    <name type="scientific">Cudoniella acicularis</name>
    <dbReference type="NCBI Taxonomy" id="354080"/>
    <lineage>
        <taxon>Eukaryota</taxon>
        <taxon>Fungi</taxon>
        <taxon>Dikarya</taxon>
        <taxon>Ascomycota</taxon>
        <taxon>Pezizomycotina</taxon>
        <taxon>Leotiomycetes</taxon>
        <taxon>Helotiales</taxon>
        <taxon>Tricladiaceae</taxon>
        <taxon>Cudoniella</taxon>
    </lineage>
</organism>
<evidence type="ECO:0000256" key="6">
    <source>
        <dbReference type="ARBA" id="ARBA00023242"/>
    </source>
</evidence>
<dbReference type="Pfam" id="PF00172">
    <property type="entry name" value="Zn_clus"/>
    <property type="match status" value="1"/>
</dbReference>
<accession>A0A8H4RUK4</accession>
<dbReference type="EMBL" id="JAAMPI010000102">
    <property type="protein sequence ID" value="KAF4635731.1"/>
    <property type="molecule type" value="Genomic_DNA"/>
</dbReference>
<gene>
    <name evidence="9" type="ORF">G7Y89_g2363</name>
</gene>
<dbReference type="GO" id="GO:0006351">
    <property type="term" value="P:DNA-templated transcription"/>
    <property type="evidence" value="ECO:0007669"/>
    <property type="project" value="InterPro"/>
</dbReference>
<evidence type="ECO:0000256" key="5">
    <source>
        <dbReference type="ARBA" id="ARBA00023163"/>
    </source>
</evidence>
<evidence type="ECO:0000313" key="9">
    <source>
        <dbReference type="EMBL" id="KAF4635731.1"/>
    </source>
</evidence>
<dbReference type="PROSITE" id="PS50048">
    <property type="entry name" value="ZN2_CY6_FUNGAL_2"/>
    <property type="match status" value="1"/>
</dbReference>
<dbReference type="GO" id="GO:0008270">
    <property type="term" value="F:zinc ion binding"/>
    <property type="evidence" value="ECO:0007669"/>
    <property type="project" value="InterPro"/>
</dbReference>
<evidence type="ECO:0000256" key="3">
    <source>
        <dbReference type="ARBA" id="ARBA00023015"/>
    </source>
</evidence>
<dbReference type="CDD" id="cd00067">
    <property type="entry name" value="GAL4"/>
    <property type="match status" value="1"/>
</dbReference>
<name>A0A8H4RUK4_9HELO</name>
<keyword evidence="2" id="KW-0862">Zinc</keyword>
<dbReference type="PANTHER" id="PTHR31944:SF131">
    <property type="entry name" value="HEME-RESPONSIVE ZINC FINGER TRANSCRIPTION FACTOR HAP1"/>
    <property type="match status" value="1"/>
</dbReference>
<sequence length="726" mass="82045">MPDKSRPPSPNAPTGPERKRRRKIWSCHECRRRKLQCDRTLPACGRCTKAGKPEACIYIDDADEAAVAGAAPTDIHHGTLHGRFSHHAQTATPTENGVASNSLEDFAKRIRQLEVALPHETFGAVQSSNSSRLLPTPGSAVTGIEPRQKGLERTLFRGKSFRTKFNGSTHAGLLIGHIPGFSEFTTEAFERFPAMNRIRQHMHKLENLTNLARVNPRPTIDGQLRALLPPRHEANRLVRVFMDSFDYIYHVLHLPSFRKEYDKLWLDTGDDNQQFVVVVILIIAVALCLTSNAAAYSTRQEATTIIRSCEHWLQTNFLKYSRIHDFQISFLLLFARQLNARRYKQTWANSGEVLRNFMCAGLHQDPDNLKEEMSALDGEMRRRIWAAAAEFELQASFEQGMPAIPWPEQSDILPPKNIPDDDLCHVLDSRPVQELTSSSYLAVAGNSILLRHKLNALLNNVRLDISFDETKTFTERIETSLEELPLWTGPRSETPQALLSINLRQYQLALHERQARRAASPVERRFSKMILLDTAVKMIQSHKALLESGNSALELLCGDHIRAALSICYVYITLDPQSELMLTRAAEQYAAQAIDDAVTMLKQKVVRLGGDQRHLWTAIAAKTIMKLKNEPNKRDDFMQEAADEYILIFDGIKGGLQELLKISAETLGVVDEPSENGDNSQEQGLPEAEVHERLLLAPPNLEAWSFDDWDFDDYSMNFTDFPSLPT</sequence>
<keyword evidence="5" id="KW-0804">Transcription</keyword>
<dbReference type="AlphaFoldDB" id="A0A8H4RUK4"/>
<dbReference type="SUPFAM" id="SSF57701">
    <property type="entry name" value="Zn2/Cys6 DNA-binding domain"/>
    <property type="match status" value="1"/>
</dbReference>
<dbReference type="InterPro" id="IPR036864">
    <property type="entry name" value="Zn2-C6_fun-type_DNA-bd_sf"/>
</dbReference>
<dbReference type="GO" id="GO:0001228">
    <property type="term" value="F:DNA-binding transcription activator activity, RNA polymerase II-specific"/>
    <property type="evidence" value="ECO:0007669"/>
    <property type="project" value="TreeGrafter"/>
</dbReference>
<dbReference type="InterPro" id="IPR007219">
    <property type="entry name" value="XnlR_reg_dom"/>
</dbReference>
<dbReference type="InterPro" id="IPR001138">
    <property type="entry name" value="Zn2Cys6_DnaBD"/>
</dbReference>
<evidence type="ECO:0000256" key="2">
    <source>
        <dbReference type="ARBA" id="ARBA00022833"/>
    </source>
</evidence>
<keyword evidence="4" id="KW-0238">DNA-binding</keyword>
<feature type="region of interest" description="Disordered" evidence="7">
    <location>
        <begin position="1"/>
        <end position="22"/>
    </location>
</feature>
<reference evidence="9 10" key="1">
    <citation type="submission" date="2020-03" db="EMBL/GenBank/DDBJ databases">
        <title>Draft Genome Sequence of Cudoniella acicularis.</title>
        <authorList>
            <person name="Buettner E."/>
            <person name="Kellner H."/>
        </authorList>
    </citation>
    <scope>NUCLEOTIDE SEQUENCE [LARGE SCALE GENOMIC DNA]</scope>
    <source>
        <strain evidence="9 10">DSM 108380</strain>
    </source>
</reference>
<evidence type="ECO:0000313" key="10">
    <source>
        <dbReference type="Proteomes" id="UP000566819"/>
    </source>
</evidence>
<dbReference type="SMART" id="SM00066">
    <property type="entry name" value="GAL4"/>
    <property type="match status" value="1"/>
</dbReference>
<keyword evidence="6" id="KW-0539">Nucleus</keyword>
<evidence type="ECO:0000259" key="8">
    <source>
        <dbReference type="PROSITE" id="PS50048"/>
    </source>
</evidence>